<dbReference type="Proteomes" id="UP000037035">
    <property type="component" value="Unassembled WGS sequence"/>
</dbReference>
<sequence length="384" mass="44565">MERGRFPCCPNPKLLLATQLNPVQKGNISLMCWIYTPSNILPITMKYHCHGITINCDQAPCKFSLYLPLVNFTNFLFSIQRIMNEEFQHIQKVHCSLHVFNLETKTLLKYFMTTIFWKEHLSLWQKANSDPLIDTPSLIEGFIKSIEASSQQNFQAGTKISQFNVYSSSRFEPFKKHCLNFLHSQTKAFHKEICMIEYWLNDFSTSQRLEDDRFAGCFSTRVNQLLLKLHISIQLKESKKLSLTTLKMITQIKLHLLQGDPLLVPCKSHKSKEPTRDDLDLKPLETWFILNNSPLHPCQSLTRRSLKSRTTSPLGTPSRTQPSFWSLERISTYCITSNKTPSFPSYQFCISIIAYCLDPIKINHIISTTPGWNCRYILKVLTLW</sequence>
<comment type="caution">
    <text evidence="1">The sequence shown here is derived from an EMBL/GenBank/DDBJ whole genome shotgun (WGS) entry which is preliminary data.</text>
</comment>
<evidence type="ECO:0000313" key="2">
    <source>
        <dbReference type="Proteomes" id="UP000037035"/>
    </source>
</evidence>
<name>A0A0L6UF02_9BASI</name>
<proteinExistence type="predicted"/>
<dbReference type="STRING" id="27349.A0A0L6UF02"/>
<organism evidence="1 2">
    <name type="scientific">Puccinia sorghi</name>
    <dbReference type="NCBI Taxonomy" id="27349"/>
    <lineage>
        <taxon>Eukaryota</taxon>
        <taxon>Fungi</taxon>
        <taxon>Dikarya</taxon>
        <taxon>Basidiomycota</taxon>
        <taxon>Pucciniomycotina</taxon>
        <taxon>Pucciniomycetes</taxon>
        <taxon>Pucciniales</taxon>
        <taxon>Pucciniaceae</taxon>
        <taxon>Puccinia</taxon>
    </lineage>
</organism>
<reference evidence="1 2" key="1">
    <citation type="submission" date="2015-08" db="EMBL/GenBank/DDBJ databases">
        <title>Next Generation Sequencing and Analysis of the Genome of Puccinia sorghi L Schw, the Causal Agent of Maize Common Rust.</title>
        <authorList>
            <person name="Rochi L."/>
            <person name="Burguener G."/>
            <person name="Darino M."/>
            <person name="Turjanski A."/>
            <person name="Kreff E."/>
            <person name="Dieguez M.J."/>
            <person name="Sacco F."/>
        </authorList>
    </citation>
    <scope>NUCLEOTIDE SEQUENCE [LARGE SCALE GENOMIC DNA]</scope>
    <source>
        <strain evidence="1 2">RO10H11247</strain>
    </source>
</reference>
<protein>
    <submittedName>
        <fullName evidence="1">Uncharacterized protein</fullName>
    </submittedName>
</protein>
<dbReference type="EMBL" id="LAVV01012772">
    <property type="protein sequence ID" value="KNZ46335.1"/>
    <property type="molecule type" value="Genomic_DNA"/>
</dbReference>
<gene>
    <name evidence="1" type="ORF">VP01_734g1</name>
</gene>
<accession>A0A0L6UF02</accession>
<evidence type="ECO:0000313" key="1">
    <source>
        <dbReference type="EMBL" id="KNZ46335.1"/>
    </source>
</evidence>
<dbReference type="AlphaFoldDB" id="A0A0L6UF02"/>
<dbReference type="VEuPathDB" id="FungiDB:VP01_734g1"/>
<keyword evidence="2" id="KW-1185">Reference proteome</keyword>